<dbReference type="SUPFAM" id="SSF53300">
    <property type="entry name" value="vWA-like"/>
    <property type="match status" value="1"/>
</dbReference>
<proteinExistence type="predicted"/>
<dbReference type="InterPro" id="IPR008912">
    <property type="entry name" value="Uncharacterised_CoxE"/>
</dbReference>
<dbReference type="eggNOG" id="COG2304">
    <property type="taxonomic scope" value="Bacteria"/>
</dbReference>
<dbReference type="KEGG" id="sbu:SpiBuddy_2587"/>
<dbReference type="AlphaFoldDB" id="F0RTA4"/>
<sequence length="214" mass="23808">MQTGLTELVFILDKSGSMSGLETDTIGGFNAMLKKQKAVEGECFITTVLFDNEYVSLHNRLPIKAVSPITEKEYCVGGSTALLDAIGRTVHTIENVQKHLESEFQAKQVLVVIITDGQENSSREYTAEAVKDLVKAKQAEHWEFMFLGANIDAVETASHFGIDADRAQSFHADSEGIQVNFNTVCETVTSVRACKAFPKNWNKDIKQNFEKRKK</sequence>
<evidence type="ECO:0000313" key="2">
    <source>
        <dbReference type="Proteomes" id="UP000008466"/>
    </source>
</evidence>
<dbReference type="EMBL" id="CP002541">
    <property type="protein sequence ID" value="ADY14398.1"/>
    <property type="molecule type" value="Genomic_DNA"/>
</dbReference>
<dbReference type="Gene3D" id="3.40.50.410">
    <property type="entry name" value="von Willebrand factor, type A domain"/>
    <property type="match status" value="1"/>
</dbReference>
<dbReference type="RefSeq" id="WP_013608243.1">
    <property type="nucleotide sequence ID" value="NC_015152.1"/>
</dbReference>
<evidence type="ECO:0008006" key="3">
    <source>
        <dbReference type="Google" id="ProtNLM"/>
    </source>
</evidence>
<evidence type="ECO:0000313" key="1">
    <source>
        <dbReference type="EMBL" id="ADY14398.1"/>
    </source>
</evidence>
<dbReference type="InterPro" id="IPR036465">
    <property type="entry name" value="vWFA_dom_sf"/>
</dbReference>
<dbReference type="STRING" id="158189.SpiBuddy_2587"/>
<reference evidence="2" key="1">
    <citation type="submission" date="2011-02" db="EMBL/GenBank/DDBJ databases">
        <title>Complete sequence of Spirochaeta sp. Buddy.</title>
        <authorList>
            <person name="Lucas S."/>
            <person name="Copeland A."/>
            <person name="Lapidus A."/>
            <person name="Cheng J.-F."/>
            <person name="Goodwin L."/>
            <person name="Pitluck S."/>
            <person name="Zeytun A."/>
            <person name="Detter J.C."/>
            <person name="Han C."/>
            <person name="Tapia R."/>
            <person name="Land M."/>
            <person name="Hauser L."/>
            <person name="Kyrpides N."/>
            <person name="Ivanova N."/>
            <person name="Mikhailova N."/>
            <person name="Pagani I."/>
            <person name="Ritalahti K.M."/>
            <person name="Loeffler F.E."/>
            <person name="Woyke T."/>
        </authorList>
    </citation>
    <scope>NUCLEOTIDE SEQUENCE [LARGE SCALE GENOMIC DNA]</scope>
    <source>
        <strain evidence="2">ATCC BAA-1886 / DSM 22777 / Buddy</strain>
    </source>
</reference>
<dbReference type="OrthoDB" id="9790144at2"/>
<organism evidence="1 2">
    <name type="scientific">Sphaerochaeta globosa (strain ATCC BAA-1886 / DSM 22777 / Buddy)</name>
    <name type="common">Spirochaeta sp. (strain Buddy)</name>
    <dbReference type="NCBI Taxonomy" id="158189"/>
    <lineage>
        <taxon>Bacteria</taxon>
        <taxon>Pseudomonadati</taxon>
        <taxon>Spirochaetota</taxon>
        <taxon>Spirochaetia</taxon>
        <taxon>Spirochaetales</taxon>
        <taxon>Sphaerochaetaceae</taxon>
        <taxon>Sphaerochaeta</taxon>
    </lineage>
</organism>
<gene>
    <name evidence="1" type="ordered locus">SpiBuddy_2587</name>
</gene>
<accession>F0RTA4</accession>
<dbReference type="HOGENOM" id="CLU_080398_1_0_12"/>
<name>F0RTA4_SPHGB</name>
<dbReference type="Pfam" id="PF05762">
    <property type="entry name" value="VWA_CoxE"/>
    <property type="match status" value="1"/>
</dbReference>
<dbReference type="Proteomes" id="UP000008466">
    <property type="component" value="Chromosome"/>
</dbReference>
<protein>
    <recommendedName>
        <fullName evidence="3">von Willebrand factor type A</fullName>
    </recommendedName>
</protein>
<keyword evidence="2" id="KW-1185">Reference proteome</keyword>